<dbReference type="Proteomes" id="UP000283210">
    <property type="component" value="Chromosome 17"/>
</dbReference>
<feature type="domain" description="Cadherin" evidence="15">
    <location>
        <begin position="142"/>
        <end position="244"/>
    </location>
</feature>
<dbReference type="GO" id="GO:0009653">
    <property type="term" value="P:anatomical structure morphogenesis"/>
    <property type="evidence" value="ECO:0007669"/>
    <property type="project" value="UniProtKB-ARBA"/>
</dbReference>
<organism evidence="16 17">
    <name type="scientific">Oryzias javanicus</name>
    <name type="common">Javanese ricefish</name>
    <name type="synonym">Aplocheilus javanicus</name>
    <dbReference type="NCBI Taxonomy" id="123683"/>
    <lineage>
        <taxon>Eukaryota</taxon>
        <taxon>Metazoa</taxon>
        <taxon>Chordata</taxon>
        <taxon>Craniata</taxon>
        <taxon>Vertebrata</taxon>
        <taxon>Euteleostomi</taxon>
        <taxon>Actinopterygii</taxon>
        <taxon>Neopterygii</taxon>
        <taxon>Teleostei</taxon>
        <taxon>Neoteleostei</taxon>
        <taxon>Acanthomorphata</taxon>
        <taxon>Ovalentaria</taxon>
        <taxon>Atherinomorphae</taxon>
        <taxon>Beloniformes</taxon>
        <taxon>Adrianichthyidae</taxon>
        <taxon>Oryziinae</taxon>
        <taxon>Oryzias</taxon>
    </lineage>
</organism>
<dbReference type="CDD" id="cd11304">
    <property type="entry name" value="Cadherin_repeat"/>
    <property type="match status" value="2"/>
</dbReference>
<dbReference type="PROSITE" id="PS50268">
    <property type="entry name" value="CADHERIN_2"/>
    <property type="match status" value="2"/>
</dbReference>
<keyword evidence="6" id="KW-0677">Repeat</keyword>
<dbReference type="InterPro" id="IPR020894">
    <property type="entry name" value="Cadherin_CS"/>
</dbReference>
<evidence type="ECO:0000256" key="8">
    <source>
        <dbReference type="ARBA" id="ARBA00022889"/>
    </source>
</evidence>
<feature type="chain" id="PRO_5019251595" description="Cadherin domain-containing protein" evidence="14">
    <location>
        <begin position="27"/>
        <end position="262"/>
    </location>
</feature>
<keyword evidence="5" id="KW-0479">Metal-binding</keyword>
<protein>
    <recommendedName>
        <fullName evidence="15">Cadherin domain-containing protein</fullName>
    </recommendedName>
</protein>
<dbReference type="Gene3D" id="2.60.40.60">
    <property type="entry name" value="Cadherins"/>
    <property type="match status" value="2"/>
</dbReference>
<keyword evidence="4" id="KW-0812">Transmembrane</keyword>
<keyword evidence="3" id="KW-1003">Cell membrane</keyword>
<dbReference type="SMART" id="SM00112">
    <property type="entry name" value="CA"/>
    <property type="match status" value="2"/>
</dbReference>
<dbReference type="PROSITE" id="PS00232">
    <property type="entry name" value="CADHERIN_1"/>
    <property type="match status" value="1"/>
</dbReference>
<dbReference type="GO" id="GO:0005509">
    <property type="term" value="F:calcium ion binding"/>
    <property type="evidence" value="ECO:0007669"/>
    <property type="project" value="UniProtKB-UniRule"/>
</dbReference>
<feature type="domain" description="Cadherin" evidence="15">
    <location>
        <begin position="53"/>
        <end position="134"/>
    </location>
</feature>
<dbReference type="EMBL" id="CM012453">
    <property type="protein sequence ID" value="RVE61696.1"/>
    <property type="molecule type" value="Genomic_DNA"/>
</dbReference>
<dbReference type="GO" id="GO:0005886">
    <property type="term" value="C:plasma membrane"/>
    <property type="evidence" value="ECO:0007669"/>
    <property type="project" value="UniProtKB-SubCell"/>
</dbReference>
<dbReference type="InterPro" id="IPR015919">
    <property type="entry name" value="Cadherin-like_sf"/>
</dbReference>
<dbReference type="InterPro" id="IPR002126">
    <property type="entry name" value="Cadherin-like_dom"/>
</dbReference>
<keyword evidence="8" id="KW-0130">Cell adhesion</keyword>
<dbReference type="OrthoDB" id="8961010at2759"/>
<dbReference type="FunFam" id="2.60.40.60:FF:000068">
    <property type="entry name" value="Desmoglein 1"/>
    <property type="match status" value="1"/>
</dbReference>
<keyword evidence="7 13" id="KW-0106">Calcium</keyword>
<dbReference type="PANTHER" id="PTHR24025">
    <property type="entry name" value="DESMOGLEIN FAMILY MEMBER"/>
    <property type="match status" value="1"/>
</dbReference>
<keyword evidence="11" id="KW-0472">Membrane</keyword>
<keyword evidence="10" id="KW-1133">Transmembrane helix</keyword>
<evidence type="ECO:0000256" key="7">
    <source>
        <dbReference type="ARBA" id="ARBA00022837"/>
    </source>
</evidence>
<keyword evidence="9" id="KW-0965">Cell junction</keyword>
<dbReference type="InterPro" id="IPR050971">
    <property type="entry name" value="Cadherin-domain_protein"/>
</dbReference>
<evidence type="ECO:0000256" key="5">
    <source>
        <dbReference type="ARBA" id="ARBA00022723"/>
    </source>
</evidence>
<feature type="signal peptide" evidence="14">
    <location>
        <begin position="1"/>
        <end position="26"/>
    </location>
</feature>
<evidence type="ECO:0000256" key="13">
    <source>
        <dbReference type="PROSITE-ProRule" id="PRU00043"/>
    </source>
</evidence>
<evidence type="ECO:0000256" key="2">
    <source>
        <dbReference type="ARBA" id="ARBA00004568"/>
    </source>
</evidence>
<keyword evidence="12" id="KW-0325">Glycoprotein</keyword>
<evidence type="ECO:0000256" key="3">
    <source>
        <dbReference type="ARBA" id="ARBA00022475"/>
    </source>
</evidence>
<keyword evidence="14" id="KW-0732">Signal</keyword>
<dbReference type="SUPFAM" id="SSF49313">
    <property type="entry name" value="Cadherin-like"/>
    <property type="match status" value="2"/>
</dbReference>
<sequence>MSLLLKSSLLALLALLLTLQLVPVGANWIVAPRRIVENQDYTTYDYIARIRSDKENFTTIRYSLRGEGYDEPPFGVFSIEEKSGNVRILQILDREQFSKYNLKGVAKYLNGSRAEVDIDLVIKVEDENDCIPVIEMQQVGYVKESSAAGTVVMRVKATDADQEKQPASQIFYRIDQSSNAAGMFSINSVTGEIFVQQNKLDRETQDTYKLVIIASDLNGAAGGNSGTGEIEIKLLDINDNVPTLERESYEGSIKENTVGWRS</sequence>
<reference evidence="16 17" key="1">
    <citation type="submission" date="2018-11" db="EMBL/GenBank/DDBJ databases">
        <authorList>
            <person name="Lopez-Roques C."/>
            <person name="Donnadieu C."/>
            <person name="Bouchez O."/>
            <person name="Klopp C."/>
            <person name="Cabau C."/>
            <person name="Zahm M."/>
        </authorList>
    </citation>
    <scope>NUCLEOTIDE SEQUENCE [LARGE SCALE GENOMIC DNA]</scope>
    <source>
        <strain evidence="16">RS831</strain>
        <tissue evidence="16">Whole body</tissue>
    </source>
</reference>
<evidence type="ECO:0000313" key="17">
    <source>
        <dbReference type="Proteomes" id="UP000283210"/>
    </source>
</evidence>
<comment type="subcellular location">
    <subcellularLocation>
        <location evidence="2">Cell junction</location>
        <location evidence="2">Desmosome</location>
    </subcellularLocation>
    <subcellularLocation>
        <location evidence="1">Cell membrane</location>
    </subcellularLocation>
</comment>
<evidence type="ECO:0000256" key="12">
    <source>
        <dbReference type="ARBA" id="ARBA00023180"/>
    </source>
</evidence>
<evidence type="ECO:0000256" key="1">
    <source>
        <dbReference type="ARBA" id="ARBA00004236"/>
    </source>
</evidence>
<evidence type="ECO:0000256" key="10">
    <source>
        <dbReference type="ARBA" id="ARBA00022989"/>
    </source>
</evidence>
<keyword evidence="17" id="KW-1185">Reference proteome</keyword>
<proteinExistence type="predicted"/>
<name>A0A437CFP3_ORYJA</name>
<dbReference type="GO" id="GO:0030057">
    <property type="term" value="C:desmosome"/>
    <property type="evidence" value="ECO:0007669"/>
    <property type="project" value="UniProtKB-SubCell"/>
</dbReference>
<evidence type="ECO:0000313" key="16">
    <source>
        <dbReference type="EMBL" id="RVE61696.1"/>
    </source>
</evidence>
<dbReference type="PANTHER" id="PTHR24025:SF1">
    <property type="entry name" value="DESMOGLEIN-2"/>
    <property type="match status" value="1"/>
</dbReference>
<evidence type="ECO:0000256" key="14">
    <source>
        <dbReference type="SAM" id="SignalP"/>
    </source>
</evidence>
<accession>A0A437CFP3</accession>
<evidence type="ECO:0000256" key="11">
    <source>
        <dbReference type="ARBA" id="ARBA00023136"/>
    </source>
</evidence>
<evidence type="ECO:0000256" key="9">
    <source>
        <dbReference type="ARBA" id="ARBA00022949"/>
    </source>
</evidence>
<dbReference type="GO" id="GO:0007156">
    <property type="term" value="P:homophilic cell adhesion via plasma membrane adhesion molecules"/>
    <property type="evidence" value="ECO:0007669"/>
    <property type="project" value="InterPro"/>
</dbReference>
<evidence type="ECO:0000256" key="6">
    <source>
        <dbReference type="ARBA" id="ARBA00022737"/>
    </source>
</evidence>
<dbReference type="AlphaFoldDB" id="A0A437CFP3"/>
<reference evidence="16 17" key="2">
    <citation type="submission" date="2019-01" db="EMBL/GenBank/DDBJ databases">
        <title>A chromosome length genome reference of the Java medaka (oryzias javanicus).</title>
        <authorList>
            <person name="Herpin A."/>
            <person name="Takehana Y."/>
            <person name="Naruse K."/>
            <person name="Ansai S."/>
            <person name="Kawaguchi M."/>
        </authorList>
    </citation>
    <scope>NUCLEOTIDE SEQUENCE [LARGE SCALE GENOMIC DNA]</scope>
    <source>
        <strain evidence="16">RS831</strain>
        <tissue evidence="16">Whole body</tissue>
    </source>
</reference>
<dbReference type="PRINTS" id="PR00205">
    <property type="entry name" value="CADHERIN"/>
</dbReference>
<dbReference type="FunFam" id="2.60.40.60:FF:000011">
    <property type="entry name" value="Cadherin 1"/>
    <property type="match status" value="1"/>
</dbReference>
<evidence type="ECO:0000259" key="15">
    <source>
        <dbReference type="PROSITE" id="PS50268"/>
    </source>
</evidence>
<gene>
    <name evidence="16" type="ORF">OJAV_G00175480</name>
</gene>
<evidence type="ECO:0000256" key="4">
    <source>
        <dbReference type="ARBA" id="ARBA00022692"/>
    </source>
</evidence>
<dbReference type="Pfam" id="PF00028">
    <property type="entry name" value="Cadherin"/>
    <property type="match status" value="1"/>
</dbReference>